<dbReference type="InterPro" id="IPR005839">
    <property type="entry name" value="Methylthiotransferase"/>
</dbReference>
<evidence type="ECO:0000256" key="1">
    <source>
        <dbReference type="ARBA" id="ARBA00001966"/>
    </source>
</evidence>
<dbReference type="FunFam" id="3.80.30.20:FF:000001">
    <property type="entry name" value="tRNA-2-methylthio-N(6)-dimethylallyladenosine synthase 2"/>
    <property type="match status" value="1"/>
</dbReference>
<reference evidence="10" key="1">
    <citation type="submission" date="2021-05" db="EMBL/GenBank/DDBJ databases">
        <title>Energy efficiency and biological interactions define the core microbiome of deep oligotrophic groundwater.</title>
        <authorList>
            <person name="Mehrshad M."/>
            <person name="Lopez-Fernandez M."/>
            <person name="Bell E."/>
            <person name="Bernier-Latmani R."/>
            <person name="Bertilsson S."/>
            <person name="Dopson M."/>
        </authorList>
    </citation>
    <scope>NUCLEOTIDE SEQUENCE</scope>
    <source>
        <strain evidence="10">Modern_marine.mb.64</strain>
    </source>
</reference>
<evidence type="ECO:0000256" key="7">
    <source>
        <dbReference type="ARBA" id="ARBA00023014"/>
    </source>
</evidence>
<dbReference type="InterPro" id="IPR023404">
    <property type="entry name" value="rSAM_horseshoe"/>
</dbReference>
<dbReference type="InterPro" id="IPR038135">
    <property type="entry name" value="Methylthiotransferase_N_sf"/>
</dbReference>
<proteinExistence type="predicted"/>
<dbReference type="Gene3D" id="3.40.50.12160">
    <property type="entry name" value="Methylthiotransferase, N-terminal domain"/>
    <property type="match status" value="1"/>
</dbReference>
<feature type="domain" description="MTTase N-terminal" evidence="8">
    <location>
        <begin position="27"/>
        <end position="138"/>
    </location>
</feature>
<dbReference type="InterPro" id="IPR058240">
    <property type="entry name" value="rSAM_sf"/>
</dbReference>
<feature type="domain" description="Radical SAM core" evidence="9">
    <location>
        <begin position="172"/>
        <end position="405"/>
    </location>
</feature>
<evidence type="ECO:0000313" key="11">
    <source>
        <dbReference type="Proteomes" id="UP000777784"/>
    </source>
</evidence>
<dbReference type="InterPro" id="IPR007197">
    <property type="entry name" value="rSAM"/>
</dbReference>
<dbReference type="SUPFAM" id="SSF102114">
    <property type="entry name" value="Radical SAM enzymes"/>
    <property type="match status" value="1"/>
</dbReference>
<dbReference type="Proteomes" id="UP000777784">
    <property type="component" value="Unassembled WGS sequence"/>
</dbReference>
<keyword evidence="3" id="KW-0808">Transferase</keyword>
<dbReference type="NCBIfam" id="TIGR00089">
    <property type="entry name" value="MiaB/RimO family radical SAM methylthiotransferase"/>
    <property type="match status" value="1"/>
</dbReference>
<dbReference type="Gene3D" id="3.80.30.20">
    <property type="entry name" value="tm_1862 like domain"/>
    <property type="match status" value="1"/>
</dbReference>
<dbReference type="SFLD" id="SFLDS00029">
    <property type="entry name" value="Radical_SAM"/>
    <property type="match status" value="1"/>
</dbReference>
<dbReference type="CDD" id="cd01335">
    <property type="entry name" value="Radical_SAM"/>
    <property type="match status" value="1"/>
</dbReference>
<evidence type="ECO:0000259" key="9">
    <source>
        <dbReference type="PROSITE" id="PS51918"/>
    </source>
</evidence>
<evidence type="ECO:0000313" key="10">
    <source>
        <dbReference type="EMBL" id="MBU2689390.1"/>
    </source>
</evidence>
<dbReference type="InterPro" id="IPR006638">
    <property type="entry name" value="Elp3/MiaA/NifB-like_rSAM"/>
</dbReference>
<evidence type="ECO:0000256" key="3">
    <source>
        <dbReference type="ARBA" id="ARBA00022679"/>
    </source>
</evidence>
<keyword evidence="2" id="KW-0004">4Fe-4S</keyword>
<dbReference type="SFLD" id="SFLDG01082">
    <property type="entry name" value="B12-binding_domain_containing"/>
    <property type="match status" value="1"/>
</dbReference>
<dbReference type="GO" id="GO:0035598">
    <property type="term" value="F:tRNA (N(6)-L-threonylcarbamoyladenosine(37)-C(2))-methylthiotransferase activity"/>
    <property type="evidence" value="ECO:0007669"/>
    <property type="project" value="TreeGrafter"/>
</dbReference>
<dbReference type="Pfam" id="PF00919">
    <property type="entry name" value="UPF0004"/>
    <property type="match status" value="1"/>
</dbReference>
<dbReference type="NCBIfam" id="TIGR01579">
    <property type="entry name" value="MiaB-like-C"/>
    <property type="match status" value="1"/>
</dbReference>
<dbReference type="AlphaFoldDB" id="A0A948RR06"/>
<comment type="cofactor">
    <cofactor evidence="1">
        <name>[4Fe-4S] cluster</name>
        <dbReference type="ChEBI" id="CHEBI:49883"/>
    </cofactor>
</comment>
<protein>
    <submittedName>
        <fullName evidence="10">tRNA (N(6)-L-threonylcarbamoyladenosine(37)-C(2))-methylthiotransferase MtaB</fullName>
    </submittedName>
</protein>
<evidence type="ECO:0000256" key="5">
    <source>
        <dbReference type="ARBA" id="ARBA00022723"/>
    </source>
</evidence>
<organism evidence="10 11">
    <name type="scientific">Eiseniibacteriota bacterium</name>
    <dbReference type="NCBI Taxonomy" id="2212470"/>
    <lineage>
        <taxon>Bacteria</taxon>
        <taxon>Candidatus Eiseniibacteriota</taxon>
    </lineage>
</organism>
<dbReference type="PROSITE" id="PS51918">
    <property type="entry name" value="RADICAL_SAM"/>
    <property type="match status" value="1"/>
</dbReference>
<keyword evidence="7" id="KW-0411">Iron-sulfur</keyword>
<keyword evidence="4" id="KW-0949">S-adenosyl-L-methionine</keyword>
<dbReference type="PANTHER" id="PTHR11918:SF45">
    <property type="entry name" value="THREONYLCARBAMOYLADENOSINE TRNA METHYLTHIOTRANSFERASE"/>
    <property type="match status" value="1"/>
</dbReference>
<dbReference type="PANTHER" id="PTHR11918">
    <property type="entry name" value="RADICAL SAM PROTEINS"/>
    <property type="match status" value="1"/>
</dbReference>
<dbReference type="SFLD" id="SFLDG01061">
    <property type="entry name" value="methylthiotransferase"/>
    <property type="match status" value="1"/>
</dbReference>
<keyword evidence="6" id="KW-0408">Iron</keyword>
<gene>
    <name evidence="10" type="primary">mtaB</name>
    <name evidence="10" type="ORF">KJ970_00555</name>
</gene>
<name>A0A948RR06_UNCEI</name>
<accession>A0A948RR06</accession>
<dbReference type="InterPro" id="IPR020612">
    <property type="entry name" value="Methylthiotransferase_CS"/>
</dbReference>
<dbReference type="GO" id="GO:0051539">
    <property type="term" value="F:4 iron, 4 sulfur cluster binding"/>
    <property type="evidence" value="ECO:0007669"/>
    <property type="project" value="UniProtKB-KW"/>
</dbReference>
<evidence type="ECO:0000256" key="6">
    <source>
        <dbReference type="ARBA" id="ARBA00023004"/>
    </source>
</evidence>
<dbReference type="PROSITE" id="PS01278">
    <property type="entry name" value="MTTASE_RADICAL"/>
    <property type="match status" value="1"/>
</dbReference>
<keyword evidence="5" id="KW-0479">Metal-binding</keyword>
<dbReference type="InterPro" id="IPR013848">
    <property type="entry name" value="Methylthiotransferase_N"/>
</dbReference>
<dbReference type="SMART" id="SM00729">
    <property type="entry name" value="Elp3"/>
    <property type="match status" value="1"/>
</dbReference>
<evidence type="ECO:0000256" key="2">
    <source>
        <dbReference type="ARBA" id="ARBA00022485"/>
    </source>
</evidence>
<evidence type="ECO:0000259" key="8">
    <source>
        <dbReference type="PROSITE" id="PS51449"/>
    </source>
</evidence>
<dbReference type="PROSITE" id="PS51449">
    <property type="entry name" value="MTTASE_N"/>
    <property type="match status" value="1"/>
</dbReference>
<comment type="caution">
    <text evidence="10">The sequence shown here is derived from an EMBL/GenBank/DDBJ whole genome shotgun (WGS) entry which is preliminary data.</text>
</comment>
<sequence length="470" mass="51327">MRSKIPPKKSYGDEVRESVHGCPGRGGTFTVYALGCRVNQEEMECLRSQLLAAGYKERPFGDPVDLTIINTCTVTAAGDRDGRKLLRKARRFSPQGRIVATGCTAQRDPGALDDLQVADLILGNREKGNLALYRGLLADPSPEGETTVPATGILVDDDPSPQCFLTHAPGFSTARTRATLKIQDGCNGHCTYCIIPAVRGPSISRPWKEILSEAGGLIARGAREIVLTGINTGSYGWEARPGAETDLASLAERLAGLAGLERIRLASVEPGYVTPRLLDLMTRMRSLCPHLHVPLQSGDDEILKRMGRPYRTGEFADLVRRIRAVTPRITLGTDIIVGFPGETEDHFRRTLCFVKEQDFSYLHVFSYSPRPGTPAERLEGTVADGEKTRRSRLLRDLDSHLRRGHMALRKGSQDRILVESSHHGAGDGLTADYLRVVLNEGAAGSGEMMDVVIGEPVDDHHVRGIIPHGM</sequence>
<dbReference type="GO" id="GO:0046872">
    <property type="term" value="F:metal ion binding"/>
    <property type="evidence" value="ECO:0007669"/>
    <property type="project" value="UniProtKB-KW"/>
</dbReference>
<dbReference type="Pfam" id="PF04055">
    <property type="entry name" value="Radical_SAM"/>
    <property type="match status" value="1"/>
</dbReference>
<dbReference type="InterPro" id="IPR006467">
    <property type="entry name" value="MiaB-like_bact"/>
</dbReference>
<evidence type="ECO:0000256" key="4">
    <source>
        <dbReference type="ARBA" id="ARBA00022691"/>
    </source>
</evidence>
<dbReference type="EMBL" id="JAHJDP010000004">
    <property type="protein sequence ID" value="MBU2689390.1"/>
    <property type="molecule type" value="Genomic_DNA"/>
</dbReference>